<dbReference type="InterPro" id="IPR016169">
    <property type="entry name" value="FAD-bd_PCMH_sub2"/>
</dbReference>
<dbReference type="PANTHER" id="PTHR32448">
    <property type="entry name" value="OS08G0158400 PROTEIN"/>
    <property type="match status" value="1"/>
</dbReference>
<evidence type="ECO:0000256" key="3">
    <source>
        <dbReference type="ARBA" id="ARBA00022630"/>
    </source>
</evidence>
<dbReference type="Proteomes" id="UP000652761">
    <property type="component" value="Unassembled WGS sequence"/>
</dbReference>
<evidence type="ECO:0000256" key="2">
    <source>
        <dbReference type="ARBA" id="ARBA00005466"/>
    </source>
</evidence>
<keyword evidence="5" id="KW-0274">FAD</keyword>
<dbReference type="GO" id="GO:0016491">
    <property type="term" value="F:oxidoreductase activity"/>
    <property type="evidence" value="ECO:0007669"/>
    <property type="project" value="InterPro"/>
</dbReference>
<evidence type="ECO:0000256" key="4">
    <source>
        <dbReference type="ARBA" id="ARBA00022729"/>
    </source>
</evidence>
<organism evidence="9 10">
    <name type="scientific">Colocasia esculenta</name>
    <name type="common">Wild taro</name>
    <name type="synonym">Arum esculentum</name>
    <dbReference type="NCBI Taxonomy" id="4460"/>
    <lineage>
        <taxon>Eukaryota</taxon>
        <taxon>Viridiplantae</taxon>
        <taxon>Streptophyta</taxon>
        <taxon>Embryophyta</taxon>
        <taxon>Tracheophyta</taxon>
        <taxon>Spermatophyta</taxon>
        <taxon>Magnoliopsida</taxon>
        <taxon>Liliopsida</taxon>
        <taxon>Araceae</taxon>
        <taxon>Aroideae</taxon>
        <taxon>Colocasieae</taxon>
        <taxon>Colocasia</taxon>
    </lineage>
</organism>
<comment type="similarity">
    <text evidence="2">Belongs to the oxygen-dependent FAD-linked oxidoreductase family.</text>
</comment>
<evidence type="ECO:0000256" key="1">
    <source>
        <dbReference type="ARBA" id="ARBA00001974"/>
    </source>
</evidence>
<gene>
    <name evidence="9" type="ORF">Taro_028149</name>
</gene>
<dbReference type="Gene3D" id="3.30.43.10">
    <property type="entry name" value="Uridine Diphospho-n-acetylenolpyruvylglucosamine Reductase, domain 2"/>
    <property type="match status" value="1"/>
</dbReference>
<dbReference type="Pfam" id="PF01565">
    <property type="entry name" value="FAD_binding_4"/>
    <property type="match status" value="1"/>
</dbReference>
<dbReference type="Gene3D" id="3.30.465.10">
    <property type="match status" value="1"/>
</dbReference>
<keyword evidence="6" id="KW-0325">Glycoprotein</keyword>
<dbReference type="EMBL" id="NMUH01001798">
    <property type="protein sequence ID" value="MQL95490.1"/>
    <property type="molecule type" value="Genomic_DNA"/>
</dbReference>
<dbReference type="InterPro" id="IPR012951">
    <property type="entry name" value="BBE"/>
</dbReference>
<dbReference type="GO" id="GO:0071949">
    <property type="term" value="F:FAD binding"/>
    <property type="evidence" value="ECO:0007669"/>
    <property type="project" value="InterPro"/>
</dbReference>
<dbReference type="PROSITE" id="PS51387">
    <property type="entry name" value="FAD_PCMH"/>
    <property type="match status" value="1"/>
</dbReference>
<dbReference type="SUPFAM" id="SSF56176">
    <property type="entry name" value="FAD-binding/transporter-associated domain-like"/>
    <property type="match status" value="1"/>
</dbReference>
<dbReference type="AlphaFoldDB" id="A0A843VPL3"/>
<reference evidence="9" key="1">
    <citation type="submission" date="2017-07" db="EMBL/GenBank/DDBJ databases">
        <title>Taro Niue Genome Assembly and Annotation.</title>
        <authorList>
            <person name="Atibalentja N."/>
            <person name="Keating K."/>
            <person name="Fields C.J."/>
        </authorList>
    </citation>
    <scope>NUCLEOTIDE SEQUENCE</scope>
    <source>
        <strain evidence="9">Niue_2</strain>
        <tissue evidence="9">Leaf</tissue>
    </source>
</reference>
<evidence type="ECO:0000256" key="7">
    <source>
        <dbReference type="SAM" id="SignalP"/>
    </source>
</evidence>
<evidence type="ECO:0000256" key="6">
    <source>
        <dbReference type="ARBA" id="ARBA00023180"/>
    </source>
</evidence>
<evidence type="ECO:0000313" key="9">
    <source>
        <dbReference type="EMBL" id="MQL95490.1"/>
    </source>
</evidence>
<sequence>MGYMKTAISVLFTVLIVHSTTFVSAQLQTHTTDLSLCLAANNISNFTNDATSSSFHTLFYISVQNLRFANAARPTPAAVILPETLHQLRDAVLCCRAHGVSIRIRSGGHSYEGLSYTAPPDTSFAVIDMMNLNRVTVDPASRTAWVESGATLGEAYHAIAAASATLAFPAGSCPTVGSGGHIAGGGFGLLSRKYGLAADNVLDAVLIDANGRVLDRGTMGEDAFWAVRGGGGGTWGAVYAWKLRLVPVPDRVTVFAVSRRGPTGHVARLVDAWQRVAPALQDEFYLSAFVGSNLSESGRTGFSATFKGLYLGPKTEAVSTATWTFPELDLSDMDCREMSWIESAVFFSGLRHGATVSDLTDRILHSKNAFKAKSDYVRAPIREQDLIEAFDLMEQEPKMYMILDPYGGFMGRVGSADLPFPHRAGNLYSIQYMVEWEGGDDGDERYLRWLRRFYEYMTPLVTQGPRAAYVNYLDLDLGSSKLPAAPDVDGEFAEHHRTLAKTWGEKYFLGNYDRLVRVKTAIDPCNVFSNTQSIPPSPGRCRKLVAAAAGEDGSVVNSSSAVDVAHVVNYI</sequence>
<comment type="cofactor">
    <cofactor evidence="1">
        <name>FAD</name>
        <dbReference type="ChEBI" id="CHEBI:57692"/>
    </cofactor>
</comment>
<accession>A0A843VPL3</accession>
<dbReference type="InterPro" id="IPR016167">
    <property type="entry name" value="FAD-bd_PCMH_sub1"/>
</dbReference>
<name>A0A843VPL3_COLES</name>
<evidence type="ECO:0000313" key="10">
    <source>
        <dbReference type="Proteomes" id="UP000652761"/>
    </source>
</evidence>
<proteinExistence type="inferred from homology"/>
<dbReference type="InterPro" id="IPR006094">
    <property type="entry name" value="Oxid_FAD_bind_N"/>
</dbReference>
<evidence type="ECO:0000259" key="8">
    <source>
        <dbReference type="PROSITE" id="PS51387"/>
    </source>
</evidence>
<comment type="caution">
    <text evidence="9">The sequence shown here is derived from an EMBL/GenBank/DDBJ whole genome shotgun (WGS) entry which is preliminary data.</text>
</comment>
<protein>
    <recommendedName>
        <fullName evidence="8">FAD-binding PCMH-type domain-containing protein</fullName>
    </recommendedName>
</protein>
<evidence type="ECO:0000256" key="5">
    <source>
        <dbReference type="ARBA" id="ARBA00022827"/>
    </source>
</evidence>
<keyword evidence="4 7" id="KW-0732">Signal</keyword>
<feature type="domain" description="FAD-binding PCMH-type" evidence="8">
    <location>
        <begin position="72"/>
        <end position="248"/>
    </location>
</feature>
<dbReference type="InterPro" id="IPR016166">
    <property type="entry name" value="FAD-bd_PCMH"/>
</dbReference>
<dbReference type="Pfam" id="PF08031">
    <property type="entry name" value="BBE"/>
    <property type="match status" value="1"/>
</dbReference>
<keyword evidence="3" id="KW-0285">Flavoprotein</keyword>
<feature type="signal peptide" evidence="7">
    <location>
        <begin position="1"/>
        <end position="25"/>
    </location>
</feature>
<dbReference type="OrthoDB" id="407275at2759"/>
<dbReference type="Gene3D" id="3.40.462.20">
    <property type="match status" value="1"/>
</dbReference>
<dbReference type="InterPro" id="IPR036318">
    <property type="entry name" value="FAD-bd_PCMH-like_sf"/>
</dbReference>
<keyword evidence="10" id="KW-1185">Reference proteome</keyword>
<feature type="chain" id="PRO_5032854293" description="FAD-binding PCMH-type domain-containing protein" evidence="7">
    <location>
        <begin position="26"/>
        <end position="571"/>
    </location>
</feature>